<gene>
    <name evidence="2" type="ORF">ACFOSV_13385</name>
</gene>
<feature type="transmembrane region" description="Helical" evidence="1">
    <location>
        <begin position="7"/>
        <end position="25"/>
    </location>
</feature>
<evidence type="ECO:0000256" key="1">
    <source>
        <dbReference type="SAM" id="Phobius"/>
    </source>
</evidence>
<organism evidence="2 3">
    <name type="scientific">Algoriphagus namhaensis</name>
    <dbReference type="NCBI Taxonomy" id="915353"/>
    <lineage>
        <taxon>Bacteria</taxon>
        <taxon>Pseudomonadati</taxon>
        <taxon>Bacteroidota</taxon>
        <taxon>Cytophagia</taxon>
        <taxon>Cytophagales</taxon>
        <taxon>Cyclobacteriaceae</taxon>
        <taxon>Algoriphagus</taxon>
    </lineage>
</organism>
<keyword evidence="3" id="KW-1185">Reference proteome</keyword>
<feature type="transmembrane region" description="Helical" evidence="1">
    <location>
        <begin position="171"/>
        <end position="189"/>
    </location>
</feature>
<sequence>MKLAKALWSLGSLLVNGTIIVYIILSSKAPADIEARFAYINENWNAYAIHWKAEFLLMTMVAIGAFYFAAKSKKISWSLITVGQLINLSTYPLMLGGYKNTPVELAEMINQIATVTFIFGNLIFLGGLLVLYLKDDLLRPWLKNTAIILSGIEVIVFLLVFTEVITWKQSMIAAPLANILYLINAYYGLKIKFD</sequence>
<evidence type="ECO:0008006" key="4">
    <source>
        <dbReference type="Google" id="ProtNLM"/>
    </source>
</evidence>
<feature type="transmembrane region" description="Helical" evidence="1">
    <location>
        <begin position="49"/>
        <end position="70"/>
    </location>
</feature>
<feature type="transmembrane region" description="Helical" evidence="1">
    <location>
        <begin position="77"/>
        <end position="96"/>
    </location>
</feature>
<comment type="caution">
    <text evidence="2">The sequence shown here is derived from an EMBL/GenBank/DDBJ whole genome shotgun (WGS) entry which is preliminary data.</text>
</comment>
<evidence type="ECO:0000313" key="2">
    <source>
        <dbReference type="EMBL" id="MFC3881180.1"/>
    </source>
</evidence>
<keyword evidence="1" id="KW-0812">Transmembrane</keyword>
<keyword evidence="1" id="KW-1133">Transmembrane helix</keyword>
<dbReference type="RefSeq" id="WP_377906520.1">
    <property type="nucleotide sequence ID" value="NZ_JBHRZS010000007.1"/>
</dbReference>
<reference evidence="3" key="1">
    <citation type="journal article" date="2019" name="Int. J. Syst. Evol. Microbiol.">
        <title>The Global Catalogue of Microorganisms (GCM) 10K type strain sequencing project: providing services to taxonomists for standard genome sequencing and annotation.</title>
        <authorList>
            <consortium name="The Broad Institute Genomics Platform"/>
            <consortium name="The Broad Institute Genome Sequencing Center for Infectious Disease"/>
            <person name="Wu L."/>
            <person name="Ma J."/>
        </authorList>
    </citation>
    <scope>NUCLEOTIDE SEQUENCE [LARGE SCALE GENOMIC DNA]</scope>
    <source>
        <strain evidence="3">CCUG 60523</strain>
    </source>
</reference>
<protein>
    <recommendedName>
        <fullName evidence="4">DUF4386 domain-containing protein</fullName>
    </recommendedName>
</protein>
<accession>A0ABV8AU62</accession>
<dbReference type="EMBL" id="JBHRZS010000007">
    <property type="protein sequence ID" value="MFC3881180.1"/>
    <property type="molecule type" value="Genomic_DNA"/>
</dbReference>
<evidence type="ECO:0000313" key="3">
    <source>
        <dbReference type="Proteomes" id="UP001595805"/>
    </source>
</evidence>
<name>A0ABV8AU62_9BACT</name>
<dbReference type="Proteomes" id="UP001595805">
    <property type="component" value="Unassembled WGS sequence"/>
</dbReference>
<feature type="transmembrane region" description="Helical" evidence="1">
    <location>
        <begin position="145"/>
        <end position="165"/>
    </location>
</feature>
<proteinExistence type="predicted"/>
<feature type="transmembrane region" description="Helical" evidence="1">
    <location>
        <begin position="108"/>
        <end position="133"/>
    </location>
</feature>
<keyword evidence="1" id="KW-0472">Membrane</keyword>